<keyword evidence="3" id="KW-1185">Reference proteome</keyword>
<protein>
    <submittedName>
        <fullName evidence="1">Uncharacterized protein</fullName>
    </submittedName>
</protein>
<accession>A0AA86R5X5</accession>
<dbReference type="EMBL" id="CATOUU010000959">
    <property type="protein sequence ID" value="CAI9962645.1"/>
    <property type="molecule type" value="Genomic_DNA"/>
</dbReference>
<evidence type="ECO:0000313" key="2">
    <source>
        <dbReference type="EMBL" id="CAL6029970.1"/>
    </source>
</evidence>
<evidence type="ECO:0000313" key="1">
    <source>
        <dbReference type="EMBL" id="CAI9962645.1"/>
    </source>
</evidence>
<dbReference type="EMBL" id="CAXDID020000113">
    <property type="protein sequence ID" value="CAL6029970.1"/>
    <property type="molecule type" value="Genomic_DNA"/>
</dbReference>
<dbReference type="Proteomes" id="UP001642409">
    <property type="component" value="Unassembled WGS sequence"/>
</dbReference>
<reference evidence="2 3" key="2">
    <citation type="submission" date="2024-07" db="EMBL/GenBank/DDBJ databases">
        <authorList>
            <person name="Akdeniz Z."/>
        </authorList>
    </citation>
    <scope>NUCLEOTIDE SEQUENCE [LARGE SCALE GENOMIC DNA]</scope>
</reference>
<gene>
    <name evidence="2" type="ORF">HINF_LOCUS32847</name>
    <name evidence="1" type="ORF">HINF_LOCUS50290</name>
</gene>
<dbReference type="Gene3D" id="2.160.20.110">
    <property type="match status" value="1"/>
</dbReference>
<name>A0AA86R5X5_9EUKA</name>
<reference evidence="1" key="1">
    <citation type="submission" date="2023-06" db="EMBL/GenBank/DDBJ databases">
        <authorList>
            <person name="Kurt Z."/>
        </authorList>
    </citation>
    <scope>NUCLEOTIDE SEQUENCE</scope>
</reference>
<organism evidence="1">
    <name type="scientific">Hexamita inflata</name>
    <dbReference type="NCBI Taxonomy" id="28002"/>
    <lineage>
        <taxon>Eukaryota</taxon>
        <taxon>Metamonada</taxon>
        <taxon>Diplomonadida</taxon>
        <taxon>Hexamitidae</taxon>
        <taxon>Hexamitinae</taxon>
        <taxon>Hexamita</taxon>
    </lineage>
</organism>
<evidence type="ECO:0000313" key="3">
    <source>
        <dbReference type="Proteomes" id="UP001642409"/>
    </source>
</evidence>
<comment type="caution">
    <text evidence="1">The sequence shown here is derived from an EMBL/GenBank/DDBJ whole genome shotgun (WGS) entry which is preliminary data.</text>
</comment>
<dbReference type="AlphaFoldDB" id="A0AA86R5X5"/>
<sequence length="961" mass="103943">MQSSQSTLENYIKTNYSLAQQNLLANTNILDKKIFDNITSLNNSIIASQSTIEQYIIQNATTLDWRIFYNISALNYSLIDVNVQVQNITKFINEFVLSVTCVRKYGYEMVNGSCIQTSCAIKGQQVINGICQCANFNSVVVNDSCICPKYSFLVGSICTCPENSIMTYDICICTIEGQYMQGGVCACPIQQFVVNNMCQLLYEINVLPTTCSQYTYMTAFDVTAVTHQIVSQNNFSNGYVFNSSVMIQNAFIDVFDNVYTTVTPLFQSQNQFKNIKIQIGLQTVSSGAILTTLTAIQILKVNIISKDQTHIIANSNLSIMNSMSSCQITKLLLNLSISQSTGNINLIKAINGVLNISDYQILGCYQSTGTVSMVAYKIGQSNIFINLLSFMPQIYIVGNYSSLMLCIVNQSTLNINNISIIQGNNISYSLSNEITTNSSICYQFGGVVTTMNISELSINELIYDSYQVYKTDYIQSSGILVGYSSYKTTNISILKLCFQQLIDSTTLKFNQFGLLGYIQGHSSIQQSMITLSIQGIDLNQVGLIGLQYIYSALDMINIKVSVNMITNSSSQGNIGALIGQLNSESGYIENVFVVSCNLSSKMNVGGLIGYSQNILILNSTLNSGIVFGSSQSIAGFIGYSTKNTTISNSILNNSMISATTYYIGGFVGYHLSLNLLIQNSTVSESTIISSTSTSAYSVGGFVGQSSANTTIYNSTSKQNTIQGYQTIGGYIGSLTVGSNLTIDNSTANLLNMKADFNVGGFIGKFSDISVLIRNSSVYQVNLSSQQNLGGFIGMQQSSTLYKAILLIINSTVSYNNISGTSQYSSGFIGRLDSSNATIIDSIVSQCNISGTNVIGGIIGYSYISKLIMQSIVVQNVLLSGPNVINVGGIVGFTYKSDIALSSSSIQQIQIKGNSGLGIVLGIQSDVNTFAITSSFSSQNFVNGAQVNNCPILTDAFLANGC</sequence>
<proteinExistence type="predicted"/>